<protein>
    <recommendedName>
        <fullName evidence="5">Type I restriction modification DNA specificity domain-containing protein</fullName>
    </recommendedName>
</protein>
<organism evidence="3 4">
    <name type="scientific">candidate division WOR-1 bacterium RIFOXYC2_FULL_41_25</name>
    <dbReference type="NCBI Taxonomy" id="1802586"/>
    <lineage>
        <taxon>Bacteria</taxon>
        <taxon>Bacillati</taxon>
        <taxon>Saganbacteria</taxon>
    </lineage>
</organism>
<evidence type="ECO:0000256" key="1">
    <source>
        <dbReference type="ARBA" id="ARBA00022747"/>
    </source>
</evidence>
<evidence type="ECO:0008006" key="5">
    <source>
        <dbReference type="Google" id="ProtNLM"/>
    </source>
</evidence>
<sequence>MKKTLCKIAGIKSGYLFKNGILPDKEGNTSVIQLKDVSGEGVLNFQDFQRVLLKKFPPDDCIKLGDILFKAKTNHPVAAVVGKALNDTIATAHYFIVRLNVSDVLPGYLAWYLNQRPAQIYFSKNAGGTRIQVITKQVLGNLEVVIPELSIQKKVEEVYRLYLREGEIMGTLKEKNQKLVSAQLMRVILK</sequence>
<gene>
    <name evidence="3" type="ORF">A2462_00805</name>
</gene>
<keyword evidence="1" id="KW-0680">Restriction system</keyword>
<comment type="caution">
    <text evidence="3">The sequence shown here is derived from an EMBL/GenBank/DDBJ whole genome shotgun (WGS) entry which is preliminary data.</text>
</comment>
<reference evidence="3 4" key="1">
    <citation type="journal article" date="2016" name="Nat. Commun.">
        <title>Thousands of microbial genomes shed light on interconnected biogeochemical processes in an aquifer system.</title>
        <authorList>
            <person name="Anantharaman K."/>
            <person name="Brown C.T."/>
            <person name="Hug L.A."/>
            <person name="Sharon I."/>
            <person name="Castelle C.J."/>
            <person name="Probst A.J."/>
            <person name="Thomas B.C."/>
            <person name="Singh A."/>
            <person name="Wilkins M.J."/>
            <person name="Karaoz U."/>
            <person name="Brodie E.L."/>
            <person name="Williams K.H."/>
            <person name="Hubbard S.S."/>
            <person name="Banfield J.F."/>
        </authorList>
    </citation>
    <scope>NUCLEOTIDE SEQUENCE [LARGE SCALE GENOMIC DNA]</scope>
</reference>
<name>A0A1F4TJL2_UNCSA</name>
<dbReference type="PANTHER" id="PTHR30408">
    <property type="entry name" value="TYPE-1 RESTRICTION ENZYME ECOKI SPECIFICITY PROTEIN"/>
    <property type="match status" value="1"/>
</dbReference>
<dbReference type="EMBL" id="MEUI01000042">
    <property type="protein sequence ID" value="OGC32921.1"/>
    <property type="molecule type" value="Genomic_DNA"/>
</dbReference>
<dbReference type="PANTHER" id="PTHR30408:SF12">
    <property type="entry name" value="TYPE I RESTRICTION ENZYME MJAVIII SPECIFICITY SUBUNIT"/>
    <property type="match status" value="1"/>
</dbReference>
<dbReference type="InterPro" id="IPR044946">
    <property type="entry name" value="Restrct_endonuc_typeI_TRD_sf"/>
</dbReference>
<dbReference type="PROSITE" id="PS00018">
    <property type="entry name" value="EF_HAND_1"/>
    <property type="match status" value="1"/>
</dbReference>
<dbReference type="InterPro" id="IPR018247">
    <property type="entry name" value="EF_Hand_1_Ca_BS"/>
</dbReference>
<dbReference type="InterPro" id="IPR052021">
    <property type="entry name" value="Type-I_RS_S_subunit"/>
</dbReference>
<dbReference type="GO" id="GO:0009307">
    <property type="term" value="P:DNA restriction-modification system"/>
    <property type="evidence" value="ECO:0007669"/>
    <property type="project" value="UniProtKB-KW"/>
</dbReference>
<keyword evidence="2" id="KW-0238">DNA-binding</keyword>
<evidence type="ECO:0000313" key="4">
    <source>
        <dbReference type="Proteomes" id="UP000177309"/>
    </source>
</evidence>
<accession>A0A1F4TJL2</accession>
<dbReference type="AlphaFoldDB" id="A0A1F4TJL2"/>
<dbReference type="GO" id="GO:0003677">
    <property type="term" value="F:DNA binding"/>
    <property type="evidence" value="ECO:0007669"/>
    <property type="project" value="UniProtKB-KW"/>
</dbReference>
<evidence type="ECO:0000256" key="2">
    <source>
        <dbReference type="ARBA" id="ARBA00023125"/>
    </source>
</evidence>
<dbReference type="Proteomes" id="UP000177309">
    <property type="component" value="Unassembled WGS sequence"/>
</dbReference>
<evidence type="ECO:0000313" key="3">
    <source>
        <dbReference type="EMBL" id="OGC32921.1"/>
    </source>
</evidence>
<dbReference type="Gene3D" id="3.90.220.20">
    <property type="entry name" value="DNA methylase specificity domains"/>
    <property type="match status" value="1"/>
</dbReference>
<proteinExistence type="predicted"/>
<dbReference type="SUPFAM" id="SSF116734">
    <property type="entry name" value="DNA methylase specificity domain"/>
    <property type="match status" value="1"/>
</dbReference>